<proteinExistence type="predicted"/>
<evidence type="ECO:0000256" key="13">
    <source>
        <dbReference type="SAM" id="SignalP"/>
    </source>
</evidence>
<organism evidence="15 16">
    <name type="scientific">Serratia ureilytica</name>
    <dbReference type="NCBI Taxonomy" id="300181"/>
    <lineage>
        <taxon>Bacteria</taxon>
        <taxon>Pseudomonadati</taxon>
        <taxon>Pseudomonadota</taxon>
        <taxon>Gammaproteobacteria</taxon>
        <taxon>Enterobacterales</taxon>
        <taxon>Yersiniaceae</taxon>
        <taxon>Serratia</taxon>
    </lineage>
</organism>
<dbReference type="GO" id="GO:0016614">
    <property type="term" value="F:oxidoreductase activity, acting on CH-OH group of donors"/>
    <property type="evidence" value="ECO:0007669"/>
    <property type="project" value="InterPro"/>
</dbReference>
<feature type="signal peptide" evidence="13">
    <location>
        <begin position="1"/>
        <end position="23"/>
    </location>
</feature>
<feature type="binding site" description="covalent" evidence="9">
    <location>
        <position position="47"/>
    </location>
    <ligand>
        <name>heme c</name>
        <dbReference type="ChEBI" id="CHEBI:61717"/>
        <label>1</label>
    </ligand>
</feature>
<dbReference type="Gene3D" id="1.10.760.10">
    <property type="entry name" value="Cytochrome c-like domain"/>
    <property type="match status" value="3"/>
</dbReference>
<comment type="caution">
    <text evidence="15">The sequence shown here is derived from an EMBL/GenBank/DDBJ whole genome shotgun (WGS) entry which is preliminary data.</text>
</comment>
<reference evidence="15 16" key="1">
    <citation type="submission" date="2019-07" db="EMBL/GenBank/DDBJ databases">
        <title>Serratia strains were isolated from fresh produce.</title>
        <authorList>
            <person name="Cho G.-S."/>
            <person name="Stein M."/>
            <person name="Lee W."/>
            <person name="Suh S.H."/>
            <person name="Franz C.M.A.P."/>
        </authorList>
    </citation>
    <scope>NUCLEOTIDE SEQUENCE [LARGE SCALE GENOMIC DNA]</scope>
    <source>
        <strain evidence="15 16">S17</strain>
    </source>
</reference>
<evidence type="ECO:0000256" key="1">
    <source>
        <dbReference type="ARBA" id="ARBA00004236"/>
    </source>
</evidence>
<evidence type="ECO:0000313" key="15">
    <source>
        <dbReference type="EMBL" id="TXE26620.1"/>
    </source>
</evidence>
<dbReference type="PIRSF" id="PIRSF000018">
    <property type="entry name" value="Mb_ADH_cyt_c"/>
    <property type="match status" value="1"/>
</dbReference>
<dbReference type="GO" id="GO:0005506">
    <property type="term" value="F:iron ion binding"/>
    <property type="evidence" value="ECO:0007669"/>
    <property type="project" value="InterPro"/>
</dbReference>
<dbReference type="InterPro" id="IPR036909">
    <property type="entry name" value="Cyt_c-like_dom_sf"/>
</dbReference>
<evidence type="ECO:0000256" key="4">
    <source>
        <dbReference type="ARBA" id="ARBA00022723"/>
    </source>
</evidence>
<keyword evidence="8 12" id="KW-0472">Membrane</keyword>
<keyword evidence="2" id="KW-1003">Cell membrane</keyword>
<evidence type="ECO:0000256" key="9">
    <source>
        <dbReference type="PIRSR" id="PIRSR000018-50"/>
    </source>
</evidence>
<dbReference type="InterPro" id="IPR009056">
    <property type="entry name" value="Cyt_c-like_dom"/>
</dbReference>
<dbReference type="SUPFAM" id="SSF46626">
    <property type="entry name" value="Cytochrome c"/>
    <property type="match status" value="3"/>
</dbReference>
<evidence type="ECO:0000256" key="6">
    <source>
        <dbReference type="ARBA" id="ARBA00022737"/>
    </source>
</evidence>
<feature type="chain" id="PRO_5040963939" evidence="13">
    <location>
        <begin position="24"/>
        <end position="472"/>
    </location>
</feature>
<keyword evidence="3 9" id="KW-0349">Heme</keyword>
<dbReference type="GO" id="GO:0005886">
    <property type="term" value="C:plasma membrane"/>
    <property type="evidence" value="ECO:0007669"/>
    <property type="project" value="UniProtKB-SubCell"/>
</dbReference>
<comment type="cofactor">
    <cofactor evidence="9">
        <name>heme c</name>
        <dbReference type="ChEBI" id="CHEBI:61717"/>
    </cofactor>
    <text evidence="9">Binds 3 heme c groups covalently per subunit.</text>
</comment>
<keyword evidence="5 13" id="KW-0732">Signal</keyword>
<evidence type="ECO:0000313" key="16">
    <source>
        <dbReference type="Proteomes" id="UP000321307"/>
    </source>
</evidence>
<evidence type="ECO:0000256" key="8">
    <source>
        <dbReference type="ARBA" id="ARBA00023136"/>
    </source>
</evidence>
<evidence type="ECO:0000256" key="2">
    <source>
        <dbReference type="ARBA" id="ARBA00022475"/>
    </source>
</evidence>
<feature type="binding site" description="covalent" evidence="9">
    <location>
        <position position="198"/>
    </location>
    <ligand>
        <name>heme c</name>
        <dbReference type="ChEBI" id="CHEBI:61717"/>
        <label>2</label>
    </ligand>
</feature>
<sequence length="472" mass="50581">MRKPARIAWLALLLAAGGGSAFAADEGPYFSAELIEKGERLAVAADCQACHTQTGGGERFAGGYSIATPVGVIYTTNITPDKETGIGRYSEAQFARAVREGIRADGTPLYPAMPYTSYVKLNDEDIHALYAYFMNGVAPVVQHNRRTELPFPFNLRFIMPAWNSLFLEEGHFSADSSEDAQWNRGAYLVNGPGHCDTCHTPRNVLLAEYSGQPLSGAMVGSWYAPNITSDPISGIGGWSRAELIQYLKTGRAAGKNQAAGGMAEAIENSLQYLSDDDLAAIAAYLKNSPPIRDRRDTRPADSFGKPFNVEPELRGAHPPTANETVIDGAALFSGNCASCHQPDGSGSQNQAYPSLFNNTATGSRNPSNLISAILFGVERRVGDQHILMPNFGPQSYVNPLNDQQIAAIGNYVLQHYGNPAAHVTAEDVAILRRGGPAPLLAEMQPYMAPGLGGGALALLAAIAWRVRKRRGA</sequence>
<dbReference type="RefSeq" id="WP_147838799.1">
    <property type="nucleotide sequence ID" value="NZ_VOUP01000013.1"/>
</dbReference>
<evidence type="ECO:0000256" key="5">
    <source>
        <dbReference type="ARBA" id="ARBA00022729"/>
    </source>
</evidence>
<feature type="binding site" description="covalent" evidence="9">
    <location>
        <position position="336"/>
    </location>
    <ligand>
        <name>heme c</name>
        <dbReference type="ChEBI" id="CHEBI:61717"/>
        <label>3</label>
    </ligand>
</feature>
<feature type="binding site" description="covalent" evidence="9">
    <location>
        <position position="195"/>
    </location>
    <ligand>
        <name>heme c</name>
        <dbReference type="ChEBI" id="CHEBI:61717"/>
        <label>2</label>
    </ligand>
</feature>
<comment type="subcellular location">
    <subcellularLocation>
        <location evidence="1">Cell membrane</location>
    </subcellularLocation>
</comment>
<feature type="domain" description="Cytochrome c" evidence="14">
    <location>
        <begin position="323"/>
        <end position="416"/>
    </location>
</feature>
<accession>A0A9X9BZG4</accession>
<feature type="transmembrane region" description="Helical" evidence="12">
    <location>
        <begin position="446"/>
        <end position="466"/>
    </location>
</feature>
<evidence type="ECO:0000256" key="11">
    <source>
        <dbReference type="SAM" id="MobiDB-lite"/>
    </source>
</evidence>
<keyword evidence="7 10" id="KW-0408">Iron</keyword>
<protein>
    <submittedName>
        <fullName evidence="15">C-type cytochrome</fullName>
    </submittedName>
</protein>
<feature type="region of interest" description="Disordered" evidence="11">
    <location>
        <begin position="292"/>
        <end position="316"/>
    </location>
</feature>
<keyword evidence="4 10" id="KW-0479">Metal-binding</keyword>
<feature type="domain" description="Cytochrome c" evidence="14">
    <location>
        <begin position="180"/>
        <end position="289"/>
    </location>
</feature>
<dbReference type="PANTHER" id="PTHR35008">
    <property type="entry name" value="BLL4482 PROTEIN-RELATED"/>
    <property type="match status" value="1"/>
</dbReference>
<dbReference type="AlphaFoldDB" id="A0A9X9BZG4"/>
<keyword evidence="12" id="KW-1133">Transmembrane helix</keyword>
<dbReference type="GO" id="GO:0020037">
    <property type="term" value="F:heme binding"/>
    <property type="evidence" value="ECO:0007669"/>
    <property type="project" value="InterPro"/>
</dbReference>
<evidence type="ECO:0000256" key="12">
    <source>
        <dbReference type="SAM" id="Phobius"/>
    </source>
</evidence>
<gene>
    <name evidence="15" type="ORF">FOT63_19620</name>
</gene>
<feature type="domain" description="Cytochrome c" evidence="14">
    <location>
        <begin position="33"/>
        <end position="137"/>
    </location>
</feature>
<evidence type="ECO:0000256" key="3">
    <source>
        <dbReference type="ARBA" id="ARBA00022617"/>
    </source>
</evidence>
<dbReference type="InterPro" id="IPR014353">
    <property type="entry name" value="Membr-bd_ADH_cyt_c"/>
</dbReference>
<evidence type="ECO:0000256" key="10">
    <source>
        <dbReference type="PIRSR" id="PIRSR000018-51"/>
    </source>
</evidence>
<evidence type="ECO:0000256" key="7">
    <source>
        <dbReference type="ARBA" id="ARBA00023004"/>
    </source>
</evidence>
<keyword evidence="12" id="KW-0812">Transmembrane</keyword>
<dbReference type="Proteomes" id="UP000321307">
    <property type="component" value="Unassembled WGS sequence"/>
</dbReference>
<feature type="binding site" description="axial binding residue" evidence="10">
    <location>
        <position position="340"/>
    </location>
    <ligand>
        <name>heme c</name>
        <dbReference type="ChEBI" id="CHEBI:61717"/>
        <label>3</label>
    </ligand>
    <ligandPart>
        <name>Fe</name>
        <dbReference type="ChEBI" id="CHEBI:18248"/>
    </ligandPart>
</feature>
<dbReference type="EMBL" id="VOUP01000013">
    <property type="protein sequence ID" value="TXE26620.1"/>
    <property type="molecule type" value="Genomic_DNA"/>
</dbReference>
<feature type="binding site" description="axial binding residue" evidence="10">
    <location>
        <position position="199"/>
    </location>
    <ligand>
        <name>heme c</name>
        <dbReference type="ChEBI" id="CHEBI:61717"/>
        <label>2</label>
    </ligand>
    <ligandPart>
        <name>Fe</name>
        <dbReference type="ChEBI" id="CHEBI:18248"/>
    </ligandPart>
</feature>
<keyword evidence="6" id="KW-0677">Repeat</keyword>
<name>A0A9X9BZG4_9GAMM</name>
<dbReference type="InterPro" id="IPR051459">
    <property type="entry name" value="Cytochrome_c-type_DH"/>
</dbReference>
<evidence type="ECO:0000259" key="14">
    <source>
        <dbReference type="PROSITE" id="PS51007"/>
    </source>
</evidence>
<dbReference type="PROSITE" id="PS51007">
    <property type="entry name" value="CYTC"/>
    <property type="match status" value="3"/>
</dbReference>
<feature type="binding site" description="covalent" evidence="9">
    <location>
        <position position="50"/>
    </location>
    <ligand>
        <name>heme c</name>
        <dbReference type="ChEBI" id="CHEBI:61717"/>
        <label>1</label>
    </ligand>
</feature>
<feature type="binding site" description="axial binding residue" evidence="10">
    <location>
        <position position="51"/>
    </location>
    <ligand>
        <name>heme c</name>
        <dbReference type="ChEBI" id="CHEBI:61717"/>
        <label>1</label>
    </ligand>
    <ligandPart>
        <name>Fe</name>
        <dbReference type="ChEBI" id="CHEBI:18248"/>
    </ligandPart>
</feature>
<feature type="binding site" description="covalent" evidence="9">
    <location>
        <position position="339"/>
    </location>
    <ligand>
        <name>heme c</name>
        <dbReference type="ChEBI" id="CHEBI:61717"/>
        <label>3</label>
    </ligand>
</feature>
<dbReference type="GO" id="GO:0009055">
    <property type="term" value="F:electron transfer activity"/>
    <property type="evidence" value="ECO:0007669"/>
    <property type="project" value="InterPro"/>
</dbReference>
<dbReference type="PANTHER" id="PTHR35008:SF8">
    <property type="entry name" value="ALCOHOL DEHYDROGENASE CYTOCHROME C SUBUNIT"/>
    <property type="match status" value="1"/>
</dbReference>
<dbReference type="Pfam" id="PF00034">
    <property type="entry name" value="Cytochrom_C"/>
    <property type="match status" value="2"/>
</dbReference>